<dbReference type="Gene3D" id="1.10.510.10">
    <property type="entry name" value="Transferase(Phosphotransferase) domain 1"/>
    <property type="match status" value="1"/>
</dbReference>
<gene>
    <name evidence="1" type="ORF">WJX73_010882</name>
</gene>
<dbReference type="InterPro" id="IPR052396">
    <property type="entry name" value="Meiotic_Drive_Suppr_Kinase"/>
</dbReference>
<dbReference type="PANTHER" id="PTHR37171">
    <property type="entry name" value="SERINE/THREONINE-PROTEIN KINASE YRZF-RELATED"/>
    <property type="match status" value="1"/>
</dbReference>
<evidence type="ECO:0000313" key="2">
    <source>
        <dbReference type="Proteomes" id="UP001465755"/>
    </source>
</evidence>
<dbReference type="AlphaFoldDB" id="A0AAW1NNW8"/>
<dbReference type="PANTHER" id="PTHR37171:SF1">
    <property type="entry name" value="SERINE_THREONINE-PROTEIN KINASE YRZF-RELATED"/>
    <property type="match status" value="1"/>
</dbReference>
<evidence type="ECO:0000313" key="1">
    <source>
        <dbReference type="EMBL" id="KAK9788717.1"/>
    </source>
</evidence>
<sequence>MISLLEWCDSSPAVHALPEEAKETALGALASIGLKFATDQLFITEQQLLRQPLLRPPPAQYAAQSSTPRAAQRAPSQRLLPWYNFIEVTSAVVARADETRMFLMPRELCFSKVFALQVTKWTKSCPRLTLKKVAEAVLFQHVYQPLAALSEVVDGTNCHAYIIGEPHGSHCDAYVHDGVSGAALTQVVVKTPASLCLSDVRDPLLLWNNSQHLSFTSQPDPPANSPRGQLQSGLCQLYGHLVDGRSLWGVLCNYESHIFCSRLEPGECLELLHHLRKHDTQDAPTATHLHACVAAALAQDGMLWVSHVVQHAHPAPGTSDPTVMTGFRTLGLLAAAQLAGAHVASGGSCPYDQEVLQRGEQVFKQGDIEFQGRKLADGVSACMFFGQRVAVKYWDAYKSPEAADEMLHEVKSLTHEDSQAALAALQKIHDCAVLHGDVHVSNFCIDQDTNQAFWLDFGRAVFCPGMDRNHPDAIREQMELRAWLGLPPA</sequence>
<protein>
    <recommendedName>
        <fullName evidence="3">Protein kinase domain-containing protein</fullName>
    </recommendedName>
</protein>
<dbReference type="InterPro" id="IPR011009">
    <property type="entry name" value="Kinase-like_dom_sf"/>
</dbReference>
<evidence type="ECO:0008006" key="3">
    <source>
        <dbReference type="Google" id="ProtNLM"/>
    </source>
</evidence>
<name>A0AAW1NNW8_9CHLO</name>
<dbReference type="Proteomes" id="UP001465755">
    <property type="component" value="Unassembled WGS sequence"/>
</dbReference>
<dbReference type="EMBL" id="JALJOQ010000221">
    <property type="protein sequence ID" value="KAK9788717.1"/>
    <property type="molecule type" value="Genomic_DNA"/>
</dbReference>
<accession>A0AAW1NNW8</accession>
<proteinExistence type="predicted"/>
<dbReference type="SUPFAM" id="SSF56112">
    <property type="entry name" value="Protein kinase-like (PK-like)"/>
    <property type="match status" value="2"/>
</dbReference>
<organism evidence="1 2">
    <name type="scientific">Symbiochloris irregularis</name>
    <dbReference type="NCBI Taxonomy" id="706552"/>
    <lineage>
        <taxon>Eukaryota</taxon>
        <taxon>Viridiplantae</taxon>
        <taxon>Chlorophyta</taxon>
        <taxon>core chlorophytes</taxon>
        <taxon>Trebouxiophyceae</taxon>
        <taxon>Trebouxiales</taxon>
        <taxon>Trebouxiaceae</taxon>
        <taxon>Symbiochloris</taxon>
    </lineage>
</organism>
<comment type="caution">
    <text evidence="1">The sequence shown here is derived from an EMBL/GenBank/DDBJ whole genome shotgun (WGS) entry which is preliminary data.</text>
</comment>
<keyword evidence="2" id="KW-1185">Reference proteome</keyword>
<reference evidence="1 2" key="1">
    <citation type="journal article" date="2024" name="Nat. Commun.">
        <title>Phylogenomics reveals the evolutionary origins of lichenization in chlorophyte algae.</title>
        <authorList>
            <person name="Puginier C."/>
            <person name="Libourel C."/>
            <person name="Otte J."/>
            <person name="Skaloud P."/>
            <person name="Haon M."/>
            <person name="Grisel S."/>
            <person name="Petersen M."/>
            <person name="Berrin J.G."/>
            <person name="Delaux P.M."/>
            <person name="Dal Grande F."/>
            <person name="Keller J."/>
        </authorList>
    </citation>
    <scope>NUCLEOTIDE SEQUENCE [LARGE SCALE GENOMIC DNA]</scope>
    <source>
        <strain evidence="1 2">SAG 2036</strain>
    </source>
</reference>